<accession>E3NAB2</accession>
<dbReference type="EMBL" id="DS268573">
    <property type="protein sequence ID" value="EFO91011.1"/>
    <property type="molecule type" value="Genomic_DNA"/>
</dbReference>
<feature type="region of interest" description="Disordered" evidence="1">
    <location>
        <begin position="80"/>
        <end position="112"/>
    </location>
</feature>
<dbReference type="InParanoid" id="E3NAB2"/>
<proteinExistence type="predicted"/>
<reference evidence="2" key="1">
    <citation type="submission" date="2007-07" db="EMBL/GenBank/DDBJ databases">
        <title>PCAP assembly of the Caenorhabditis remanei genome.</title>
        <authorList>
            <consortium name="The Caenorhabditis remanei Sequencing Consortium"/>
            <person name="Wilson R.K."/>
        </authorList>
    </citation>
    <scope>NUCLEOTIDE SEQUENCE [LARGE SCALE GENOMIC DNA]</scope>
    <source>
        <strain evidence="2">PB4641</strain>
    </source>
</reference>
<organism evidence="3">
    <name type="scientific">Caenorhabditis remanei</name>
    <name type="common">Caenorhabditis vulgaris</name>
    <dbReference type="NCBI Taxonomy" id="31234"/>
    <lineage>
        <taxon>Eukaryota</taxon>
        <taxon>Metazoa</taxon>
        <taxon>Ecdysozoa</taxon>
        <taxon>Nematoda</taxon>
        <taxon>Chromadorea</taxon>
        <taxon>Rhabditida</taxon>
        <taxon>Rhabditina</taxon>
        <taxon>Rhabditomorpha</taxon>
        <taxon>Rhabditoidea</taxon>
        <taxon>Rhabditidae</taxon>
        <taxon>Peloderinae</taxon>
        <taxon>Caenorhabditis</taxon>
    </lineage>
</organism>
<keyword evidence="3" id="KW-1185">Reference proteome</keyword>
<evidence type="ECO:0000313" key="3">
    <source>
        <dbReference type="Proteomes" id="UP000008281"/>
    </source>
</evidence>
<dbReference type="HOGENOM" id="CLU_2148181_0_0_1"/>
<evidence type="ECO:0000313" key="2">
    <source>
        <dbReference type="EMBL" id="EFO91011.1"/>
    </source>
</evidence>
<sequence length="112" mass="12824">MNTEYKNLDLKESNHEKTRFEKAVTLHSSTNKKPHWKIGKDAFRQDQQFYSSRHPDSFGEHSKSKEVVVLSYAQVERLTPTSAPLPDMRRLDPFGDLLRDGETDSDGSSTTP</sequence>
<evidence type="ECO:0000256" key="1">
    <source>
        <dbReference type="SAM" id="MobiDB-lite"/>
    </source>
</evidence>
<name>E3NAB2_CAERE</name>
<feature type="compositionally biased region" description="Basic and acidic residues" evidence="1">
    <location>
        <begin position="87"/>
        <end position="102"/>
    </location>
</feature>
<dbReference type="Proteomes" id="UP000008281">
    <property type="component" value="Unassembled WGS sequence"/>
</dbReference>
<gene>
    <name evidence="2" type="ORF">CRE_25830</name>
</gene>
<protein>
    <submittedName>
        <fullName evidence="2">Uncharacterized protein</fullName>
    </submittedName>
</protein>
<dbReference type="AlphaFoldDB" id="E3NAB2"/>